<dbReference type="EMBL" id="CADCWP010000100">
    <property type="protein sequence ID" value="CAA9568830.1"/>
    <property type="molecule type" value="Genomic_DNA"/>
</dbReference>
<accession>A0A6J4V574</accession>
<evidence type="ECO:0008006" key="2">
    <source>
        <dbReference type="Google" id="ProtNLM"/>
    </source>
</evidence>
<sequence>MFSRKWVQVVSFAFFSALSGCSVNPSPGVPEKPTDPSTLPPNLLVSGDIVRLQEPRSYQGEANFREGAYAVVELCYMTGVEGSCEELATQRIDRVEAFPISYRLEGDPKRVFSRSLEGYYLLSAVVYMDAGDRLYVGDFINDIWEEVDGPTIRRRLRVTGLELCGTLESGGACTDETRP</sequence>
<reference evidence="1" key="1">
    <citation type="submission" date="2020-02" db="EMBL/GenBank/DDBJ databases">
        <authorList>
            <person name="Meier V. D."/>
        </authorList>
    </citation>
    <scope>NUCLEOTIDE SEQUENCE</scope>
    <source>
        <strain evidence="1">AVDCRST_MAG86</strain>
    </source>
</reference>
<dbReference type="AlphaFoldDB" id="A0A6J4V574"/>
<evidence type="ECO:0000313" key="1">
    <source>
        <dbReference type="EMBL" id="CAA9568830.1"/>
    </source>
</evidence>
<proteinExistence type="predicted"/>
<organism evidence="1">
    <name type="scientific">uncultured Truepera sp</name>
    <dbReference type="NCBI Taxonomy" id="543023"/>
    <lineage>
        <taxon>Bacteria</taxon>
        <taxon>Thermotogati</taxon>
        <taxon>Deinococcota</taxon>
        <taxon>Deinococci</taxon>
        <taxon>Trueperales</taxon>
        <taxon>Trueperaceae</taxon>
        <taxon>Truepera</taxon>
        <taxon>environmental samples</taxon>
    </lineage>
</organism>
<name>A0A6J4V574_9DEIN</name>
<gene>
    <name evidence="1" type="ORF">AVDCRST_MAG86-1464</name>
</gene>
<dbReference type="PROSITE" id="PS51257">
    <property type="entry name" value="PROKAR_LIPOPROTEIN"/>
    <property type="match status" value="1"/>
</dbReference>
<protein>
    <recommendedName>
        <fullName evidence="2">Lipoprotein</fullName>
    </recommendedName>
</protein>